<dbReference type="SUPFAM" id="SSF51735">
    <property type="entry name" value="NAD(P)-binding Rossmann-fold domains"/>
    <property type="match status" value="1"/>
</dbReference>
<dbReference type="NCBIfam" id="TIGR00871">
    <property type="entry name" value="zwf"/>
    <property type="match status" value="1"/>
</dbReference>
<feature type="binding site" evidence="7">
    <location>
        <position position="182"/>
    </location>
    <ligand>
        <name>substrate</name>
    </ligand>
</feature>
<dbReference type="HAMAP" id="MF_00966">
    <property type="entry name" value="G6PD"/>
    <property type="match status" value="1"/>
</dbReference>
<dbReference type="GO" id="GO:0050661">
    <property type="term" value="F:NADP binding"/>
    <property type="evidence" value="ECO:0007669"/>
    <property type="project" value="UniProtKB-UniRule"/>
</dbReference>
<dbReference type="SUPFAM" id="SSF55347">
    <property type="entry name" value="Glyceraldehyde-3-phosphate dehydrogenase-like, C-terminal domain"/>
    <property type="match status" value="1"/>
</dbReference>
<feature type="binding site" evidence="7">
    <location>
        <position position="216"/>
    </location>
    <ligand>
        <name>substrate</name>
    </ligand>
</feature>
<evidence type="ECO:0000259" key="10">
    <source>
        <dbReference type="Pfam" id="PF02781"/>
    </source>
</evidence>
<dbReference type="Gene3D" id="3.30.360.10">
    <property type="entry name" value="Dihydrodipicolinate Reductase, domain 2"/>
    <property type="match status" value="1"/>
</dbReference>
<dbReference type="OrthoDB" id="9802739at2"/>
<gene>
    <name evidence="7" type="primary">zwf</name>
    <name evidence="11" type="ordered locus">Mycch_0409</name>
</gene>
<feature type="binding site" evidence="7">
    <location>
        <position position="178"/>
    </location>
    <ligand>
        <name>substrate</name>
    </ligand>
</feature>
<keyword evidence="6 7" id="KW-0119">Carbohydrate metabolism</keyword>
<dbReference type="eggNOG" id="COG0364">
    <property type="taxonomic scope" value="Bacteria"/>
</dbReference>
<feature type="region of interest" description="Disordered" evidence="8">
    <location>
        <begin position="439"/>
        <end position="468"/>
    </location>
</feature>
<dbReference type="GO" id="GO:0009051">
    <property type="term" value="P:pentose-phosphate shunt, oxidative branch"/>
    <property type="evidence" value="ECO:0007669"/>
    <property type="project" value="TreeGrafter"/>
</dbReference>
<dbReference type="PANTHER" id="PTHR23429:SF0">
    <property type="entry name" value="GLUCOSE-6-PHOSPHATE 1-DEHYDROGENASE"/>
    <property type="match status" value="1"/>
</dbReference>
<comment type="function">
    <text evidence="7">Catalyzes the oxidation of glucose 6-phosphate to 6-phosphogluconolactone.</text>
</comment>
<dbReference type="InterPro" id="IPR022674">
    <property type="entry name" value="G6P_DH_NAD-bd"/>
</dbReference>
<evidence type="ECO:0000256" key="5">
    <source>
        <dbReference type="ARBA" id="ARBA00023002"/>
    </source>
</evidence>
<dbReference type="AlphaFoldDB" id="I4BD72"/>
<feature type="domain" description="Glucose-6-phosphate dehydrogenase NAD-binding" evidence="9">
    <location>
        <begin position="12"/>
        <end position="187"/>
    </location>
</feature>
<evidence type="ECO:0000256" key="2">
    <source>
        <dbReference type="ARBA" id="ARBA00009975"/>
    </source>
</evidence>
<keyword evidence="5 7" id="KW-0560">Oxidoreductase</keyword>
<feature type="active site" description="Proton acceptor" evidence="7">
    <location>
        <position position="240"/>
    </location>
</feature>
<dbReference type="STRING" id="710421.Mycch_0409"/>
<evidence type="ECO:0000313" key="11">
    <source>
        <dbReference type="EMBL" id="AFM15229.1"/>
    </source>
</evidence>
<comment type="pathway">
    <text evidence="1 7">Carbohydrate degradation; pentose phosphate pathway; D-ribulose 5-phosphate from D-glucose 6-phosphate (oxidative stage): step 1/3.</text>
</comment>
<proteinExistence type="inferred from homology"/>
<dbReference type="Proteomes" id="UP000006057">
    <property type="component" value="Chromosome"/>
</dbReference>
<dbReference type="GO" id="GO:0004345">
    <property type="term" value="F:glucose-6-phosphate dehydrogenase activity"/>
    <property type="evidence" value="ECO:0007669"/>
    <property type="project" value="UniProtKB-UniRule"/>
</dbReference>
<protein>
    <recommendedName>
        <fullName evidence="7">Glucose-6-phosphate 1-dehydrogenase</fullName>
        <shortName evidence="7">G6PD</shortName>
        <ecNumber evidence="7">1.1.1.49</ecNumber>
    </recommendedName>
</protein>
<evidence type="ECO:0000256" key="1">
    <source>
        <dbReference type="ARBA" id="ARBA00004937"/>
    </source>
</evidence>
<evidence type="ECO:0000256" key="4">
    <source>
        <dbReference type="ARBA" id="ARBA00022857"/>
    </source>
</evidence>
<name>I4BD72_MYCCN</name>
<dbReference type="UniPathway" id="UPA00115">
    <property type="reaction ID" value="UER00408"/>
</dbReference>
<organism evidence="11 12">
    <name type="scientific">Mycolicibacterium chubuense (strain NBB4)</name>
    <name type="common">Mycobacterium chubuense</name>
    <dbReference type="NCBI Taxonomy" id="710421"/>
    <lineage>
        <taxon>Bacteria</taxon>
        <taxon>Bacillati</taxon>
        <taxon>Actinomycetota</taxon>
        <taxon>Actinomycetes</taxon>
        <taxon>Mycobacteriales</taxon>
        <taxon>Mycobacteriaceae</taxon>
        <taxon>Mycolicibacterium</taxon>
    </lineage>
</organism>
<dbReference type="Gene3D" id="3.40.50.720">
    <property type="entry name" value="NAD(P)-binding Rossmann-like Domain"/>
    <property type="match status" value="1"/>
</dbReference>
<dbReference type="PIRSF" id="PIRSF000110">
    <property type="entry name" value="G6PD"/>
    <property type="match status" value="1"/>
</dbReference>
<dbReference type="Pfam" id="PF00479">
    <property type="entry name" value="G6PD_N"/>
    <property type="match status" value="1"/>
</dbReference>
<reference evidence="11 12" key="1">
    <citation type="submission" date="2012-06" db="EMBL/GenBank/DDBJ databases">
        <title>Complete sequence of chromosome of Mycobacterium chubuense NBB4.</title>
        <authorList>
            <consortium name="US DOE Joint Genome Institute"/>
            <person name="Lucas S."/>
            <person name="Han J."/>
            <person name="Lapidus A."/>
            <person name="Cheng J.-F."/>
            <person name="Goodwin L."/>
            <person name="Pitluck S."/>
            <person name="Peters L."/>
            <person name="Mikhailova N."/>
            <person name="Teshima H."/>
            <person name="Detter J.C."/>
            <person name="Han C."/>
            <person name="Tapia R."/>
            <person name="Land M."/>
            <person name="Hauser L."/>
            <person name="Kyrpides N."/>
            <person name="Ivanova N."/>
            <person name="Pagani I."/>
            <person name="Mattes T."/>
            <person name="Holmes A."/>
            <person name="Rutledge P."/>
            <person name="Paulsen I."/>
            <person name="Coleman N."/>
            <person name="Woyke T."/>
        </authorList>
    </citation>
    <scope>NUCLEOTIDE SEQUENCE [LARGE SCALE GENOMIC DNA]</scope>
    <source>
        <strain evidence="11 12">NBB4</strain>
    </source>
</reference>
<comment type="catalytic activity">
    <reaction evidence="7">
        <text>D-glucose 6-phosphate + NADP(+) = 6-phospho-D-glucono-1,5-lactone + NADPH + H(+)</text>
        <dbReference type="Rhea" id="RHEA:15841"/>
        <dbReference type="ChEBI" id="CHEBI:15378"/>
        <dbReference type="ChEBI" id="CHEBI:57783"/>
        <dbReference type="ChEBI" id="CHEBI:57955"/>
        <dbReference type="ChEBI" id="CHEBI:58349"/>
        <dbReference type="ChEBI" id="CHEBI:61548"/>
        <dbReference type="EC" id="1.1.1.49"/>
    </reaction>
</comment>
<evidence type="ECO:0000259" key="9">
    <source>
        <dbReference type="Pfam" id="PF00479"/>
    </source>
</evidence>
<evidence type="ECO:0000256" key="8">
    <source>
        <dbReference type="SAM" id="MobiDB-lite"/>
    </source>
</evidence>
<evidence type="ECO:0000256" key="6">
    <source>
        <dbReference type="ARBA" id="ARBA00023277"/>
    </source>
</evidence>
<sequence precursor="true">MTDRVTDPLVLVLFGARGDLARRMLFPSLYRLAAAGRLPDEYTVIGSGRSAPDSEDEFRDSVRDGLSESVDDPDASVLDDLVGRLQFEAASDDDGAALTARVREAQKKLGDEARTLIYLSVPPKAMQSMITMLGREGLADGARLIVEKPFGTDLESSRRLGDTTASVVDEDRVYRIDHFLGKEAVQNILALRFANGLIEPAWNREHLESVQIDVPEDIALEGRGSFYEATGCFRDMVSTHLCQVLGFIAMEPPARLDADTLRDEKARVFDALRPLDPSRVVFGQYTGYRDEDDVAEDSEVETYVALEAFVDNDRWRGVPFYLRTGKALAANRRTVTLTFRTPPDLFDGGGSAPNELVLDLTGTPVAVLDLNVKRPGPELAIECVSSRLELTPRDQRDDALDAYERLLLDVMHGDQTLFARADEVDRLWQVCQPVLDNPPPVQPYEKGSWGPDSALELPGPHGWRLPDD</sequence>
<evidence type="ECO:0000256" key="7">
    <source>
        <dbReference type="HAMAP-Rule" id="MF_00966"/>
    </source>
</evidence>
<comment type="caution">
    <text evidence="7">Lacks conserved residue(s) required for the propagation of feature annotation.</text>
</comment>
<dbReference type="GO" id="GO:0005829">
    <property type="term" value="C:cytosol"/>
    <property type="evidence" value="ECO:0007669"/>
    <property type="project" value="TreeGrafter"/>
</dbReference>
<dbReference type="InterPro" id="IPR001282">
    <property type="entry name" value="G6P_DH"/>
</dbReference>
<dbReference type="EMBL" id="CP003053">
    <property type="protein sequence ID" value="AFM15229.1"/>
    <property type="molecule type" value="Genomic_DNA"/>
</dbReference>
<accession>I4BD72</accession>
<dbReference type="KEGG" id="mcb:Mycch_0409"/>
<dbReference type="RefSeq" id="WP_014813721.1">
    <property type="nucleotide sequence ID" value="NC_018027.1"/>
</dbReference>
<keyword evidence="4 7" id="KW-0521">NADP</keyword>
<evidence type="ECO:0000313" key="12">
    <source>
        <dbReference type="Proteomes" id="UP000006057"/>
    </source>
</evidence>
<dbReference type="InterPro" id="IPR036291">
    <property type="entry name" value="NAD(P)-bd_dom_sf"/>
</dbReference>
<dbReference type="PRINTS" id="PR00079">
    <property type="entry name" value="G6PDHDRGNASE"/>
</dbReference>
<dbReference type="InterPro" id="IPR022675">
    <property type="entry name" value="G6P_DH_C"/>
</dbReference>
<dbReference type="EC" id="1.1.1.49" evidence="7"/>
<dbReference type="PATRIC" id="fig|710421.3.peg.403"/>
<dbReference type="PANTHER" id="PTHR23429">
    <property type="entry name" value="GLUCOSE-6-PHOSPHATE 1-DEHYDROGENASE G6PD"/>
    <property type="match status" value="1"/>
</dbReference>
<dbReference type="Pfam" id="PF02781">
    <property type="entry name" value="G6PD_C"/>
    <property type="match status" value="1"/>
</dbReference>
<feature type="region of interest" description="Disordered" evidence="8">
    <location>
        <begin position="45"/>
        <end position="70"/>
    </location>
</feature>
<dbReference type="InterPro" id="IPR019796">
    <property type="entry name" value="G6P_DH_AS"/>
</dbReference>
<dbReference type="GO" id="GO:0006006">
    <property type="term" value="P:glucose metabolic process"/>
    <property type="evidence" value="ECO:0007669"/>
    <property type="project" value="UniProtKB-KW"/>
</dbReference>
<feature type="binding site" evidence="7">
    <location>
        <position position="235"/>
    </location>
    <ligand>
        <name>substrate</name>
    </ligand>
</feature>
<dbReference type="HOGENOM" id="CLU_013524_5_0_11"/>
<feature type="domain" description="Glucose-6-phosphate dehydrogenase C-terminal" evidence="10">
    <location>
        <begin position="189"/>
        <end position="458"/>
    </location>
</feature>
<keyword evidence="3 7" id="KW-0313">Glucose metabolism</keyword>
<feature type="binding site" evidence="7">
    <location>
        <position position="326"/>
    </location>
    <ligand>
        <name>substrate</name>
    </ligand>
</feature>
<keyword evidence="12" id="KW-1185">Reference proteome</keyword>
<comment type="similarity">
    <text evidence="2 7">Belongs to the glucose-6-phosphate dehydrogenase family.</text>
</comment>
<evidence type="ECO:0000256" key="3">
    <source>
        <dbReference type="ARBA" id="ARBA00022526"/>
    </source>
</evidence>
<feature type="binding site" evidence="7">
    <location>
        <position position="49"/>
    </location>
    <ligand>
        <name>NADP(+)</name>
        <dbReference type="ChEBI" id="CHEBI:58349"/>
    </ligand>
</feature>
<feature type="binding site" evidence="7">
    <location>
        <position position="148"/>
    </location>
    <ligand>
        <name>NADP(+)</name>
        <dbReference type="ChEBI" id="CHEBI:58349"/>
    </ligand>
</feature>
<dbReference type="PROSITE" id="PS00069">
    <property type="entry name" value="G6P_DEHYDROGENASE"/>
    <property type="match status" value="1"/>
</dbReference>